<dbReference type="Pfam" id="PF02518">
    <property type="entry name" value="HATPase_c"/>
    <property type="match status" value="1"/>
</dbReference>
<keyword evidence="8" id="KW-0547">Nucleotide-binding</keyword>
<dbReference type="AlphaFoldDB" id="A0A9E7BW85"/>
<feature type="region of interest" description="Disordered" evidence="13">
    <location>
        <begin position="249"/>
        <end position="280"/>
    </location>
</feature>
<dbReference type="Gene3D" id="1.20.120.160">
    <property type="entry name" value="HPT domain"/>
    <property type="match status" value="1"/>
</dbReference>
<keyword evidence="5" id="KW-0145">Chemotaxis</keyword>
<dbReference type="Pfam" id="PF02895">
    <property type="entry name" value="H-kinase_dim"/>
    <property type="match status" value="1"/>
</dbReference>
<evidence type="ECO:0000256" key="6">
    <source>
        <dbReference type="ARBA" id="ARBA00022553"/>
    </source>
</evidence>
<dbReference type="InterPro" id="IPR004105">
    <property type="entry name" value="CheA-like_dim"/>
</dbReference>
<dbReference type="InterPro" id="IPR010808">
    <property type="entry name" value="CheA_P2-bd"/>
</dbReference>
<dbReference type="GO" id="GO:0000155">
    <property type="term" value="F:phosphorelay sensor kinase activity"/>
    <property type="evidence" value="ECO:0007669"/>
    <property type="project" value="InterPro"/>
</dbReference>
<dbReference type="InterPro" id="IPR036097">
    <property type="entry name" value="HisK_dim/P_sf"/>
</dbReference>
<dbReference type="SMART" id="SM00260">
    <property type="entry name" value="CheW"/>
    <property type="match status" value="1"/>
</dbReference>
<dbReference type="PROSITE" id="PS50109">
    <property type="entry name" value="HIS_KIN"/>
    <property type="match status" value="1"/>
</dbReference>
<dbReference type="CDD" id="cd00088">
    <property type="entry name" value="HPT"/>
    <property type="match status" value="1"/>
</dbReference>
<dbReference type="GO" id="GO:0006935">
    <property type="term" value="P:chemotaxis"/>
    <property type="evidence" value="ECO:0007669"/>
    <property type="project" value="UniProtKB-KW"/>
</dbReference>
<evidence type="ECO:0000256" key="8">
    <source>
        <dbReference type="ARBA" id="ARBA00022741"/>
    </source>
</evidence>
<dbReference type="GO" id="GO:0005886">
    <property type="term" value="C:plasma membrane"/>
    <property type="evidence" value="ECO:0007669"/>
    <property type="project" value="UniProtKB-SubCell"/>
</dbReference>
<evidence type="ECO:0000256" key="11">
    <source>
        <dbReference type="ARBA" id="ARBA00023012"/>
    </source>
</evidence>
<gene>
    <name evidence="17" type="primary">cheA</name>
    <name evidence="17" type="ORF">DSM104329_00101</name>
</gene>
<comment type="subcellular location">
    <subcellularLocation>
        <location evidence="2">Cell membrane</location>
    </subcellularLocation>
</comment>
<feature type="modified residue" description="Phosphohistidine" evidence="12">
    <location>
        <position position="46"/>
    </location>
</feature>
<evidence type="ECO:0000256" key="9">
    <source>
        <dbReference type="ARBA" id="ARBA00022777"/>
    </source>
</evidence>
<dbReference type="SMART" id="SM01231">
    <property type="entry name" value="H-kinase_dim"/>
    <property type="match status" value="1"/>
</dbReference>
<dbReference type="Pfam" id="PF01584">
    <property type="entry name" value="CheW"/>
    <property type="match status" value="1"/>
</dbReference>
<keyword evidence="9" id="KW-0418">Kinase</keyword>
<dbReference type="InterPro" id="IPR036641">
    <property type="entry name" value="HPT_dom_sf"/>
</dbReference>
<protein>
    <recommendedName>
        <fullName evidence="4">Chemotaxis protein CheA</fullName>
        <ecNumber evidence="3">2.7.13.3</ecNumber>
    </recommendedName>
</protein>
<dbReference type="Gene3D" id="3.30.565.10">
    <property type="entry name" value="Histidine kinase-like ATPase, C-terminal domain"/>
    <property type="match status" value="1"/>
</dbReference>
<evidence type="ECO:0000313" key="17">
    <source>
        <dbReference type="EMBL" id="UGS33736.1"/>
    </source>
</evidence>
<evidence type="ECO:0000256" key="12">
    <source>
        <dbReference type="PROSITE-ProRule" id="PRU00110"/>
    </source>
</evidence>
<sequence>MDVSEYMPMFLAEAREHLQELNLAVVRIEETPDDQETVNEIFRIAHSMKGMSATMGFARMAALTHRMEDVFELLRQRTGGLPRDAIDVLLECLDVLEEQVGKIEQTGAEDLAPAALIERLQSLVRERTPEQKHHRKGGPVGWVERIPPEVVAERAGGRRIVHVEVALGDECSMPSVRAFMVLNALGEQGSVLASFPAVDKVDAFDGGVVEAWLAAEADDDAVHAAATNVADVAAATVDELSDEDFGAEPAVEGEGEAVAAAPAAKAERGTGAAPRGKATTTSVRVDAARLDQLMHFMGELVVHRTHVESLAGQADVPGLSQAMADLSRASQSLQSMVMQVRMIPVEAVFLRFPRLVRDLSGKLGKQVELKLVGQDTELDRTVVDALGDPLVHLVRNALDHGLEPAADREVAGKPATATLEISAKHMGGNVVISVRDDGRGIDPAKVAAKAVERGLLTPEQADSVDQARAAELLFTAGFSTAETTSDISGRGVGMDAVRTTIRELGGDVGFISEMGVGTTAQIRLPLTLAIMAALLIEIDGDPFAVPLERVERTIRLEDHTVRSAAGSRMLVMRDDVFPLLDGGETLGRGRASDGEHAVIVTSGERSMALAVNKLIGQRELVTRPLPPDVSDSAAVSGGAVLSSGDIALIVDCDALHPSAGLAAA</sequence>
<keyword evidence="18" id="KW-1185">Reference proteome</keyword>
<dbReference type="PROSITE" id="PS50851">
    <property type="entry name" value="CHEW"/>
    <property type="match status" value="1"/>
</dbReference>
<feature type="domain" description="HPt" evidence="16">
    <location>
        <begin position="1"/>
        <end position="103"/>
    </location>
</feature>
<dbReference type="InterPro" id="IPR002545">
    <property type="entry name" value="CheW-lke_dom"/>
</dbReference>
<dbReference type="Pfam" id="PF01627">
    <property type="entry name" value="Hpt"/>
    <property type="match status" value="1"/>
</dbReference>
<dbReference type="InterPro" id="IPR036890">
    <property type="entry name" value="HATPase_C_sf"/>
</dbReference>
<evidence type="ECO:0000256" key="3">
    <source>
        <dbReference type="ARBA" id="ARBA00012438"/>
    </source>
</evidence>
<keyword evidence="11" id="KW-0902">Two-component regulatory system</keyword>
<dbReference type="FunFam" id="3.30.565.10:FF:000016">
    <property type="entry name" value="Chemotaxis protein CheA, putative"/>
    <property type="match status" value="1"/>
</dbReference>
<dbReference type="Pfam" id="PF07194">
    <property type="entry name" value="P2"/>
    <property type="match status" value="1"/>
</dbReference>
<feature type="domain" description="Histidine kinase" evidence="14">
    <location>
        <begin position="323"/>
        <end position="528"/>
    </location>
</feature>
<evidence type="ECO:0000256" key="4">
    <source>
        <dbReference type="ARBA" id="ARBA00021495"/>
    </source>
</evidence>
<evidence type="ECO:0000259" key="14">
    <source>
        <dbReference type="PROSITE" id="PS50109"/>
    </source>
</evidence>
<dbReference type="Gene3D" id="3.30.70.1110">
    <property type="entry name" value="Histidine kinase CheA-like, P2 response regulator-binding domain"/>
    <property type="match status" value="1"/>
</dbReference>
<keyword evidence="7 17" id="KW-0808">Transferase</keyword>
<reference evidence="17" key="1">
    <citation type="journal article" date="2022" name="Int. J. Syst. Evol. Microbiol.">
        <title>Pseudomonas aegrilactucae sp. nov. and Pseudomonas morbosilactucae sp. nov., pathogens causing bacterial rot of lettuce in Japan.</title>
        <authorList>
            <person name="Sawada H."/>
            <person name="Fujikawa T."/>
            <person name="Satou M."/>
        </authorList>
    </citation>
    <scope>NUCLEOTIDE SEQUENCE</scope>
    <source>
        <strain evidence="17">0166_1</strain>
    </source>
</reference>
<dbReference type="InterPro" id="IPR037006">
    <property type="entry name" value="CheA-like_homodim_sf"/>
</dbReference>
<dbReference type="SUPFAM" id="SSF55874">
    <property type="entry name" value="ATPase domain of HSP90 chaperone/DNA topoisomerase II/histidine kinase"/>
    <property type="match status" value="1"/>
</dbReference>
<dbReference type="SUPFAM" id="SSF47384">
    <property type="entry name" value="Homodimeric domain of signal transducing histidine kinase"/>
    <property type="match status" value="1"/>
</dbReference>
<evidence type="ECO:0000256" key="1">
    <source>
        <dbReference type="ARBA" id="ARBA00000085"/>
    </source>
</evidence>
<name>A0A9E7BW85_9ACTN</name>
<dbReference type="InterPro" id="IPR035891">
    <property type="entry name" value="CheY-binding_CheA"/>
</dbReference>
<dbReference type="EMBL" id="CP087164">
    <property type="protein sequence ID" value="UGS33736.1"/>
    <property type="molecule type" value="Genomic_DNA"/>
</dbReference>
<feature type="compositionally biased region" description="Low complexity" evidence="13">
    <location>
        <begin position="256"/>
        <end position="274"/>
    </location>
</feature>
<dbReference type="Proteomes" id="UP001162834">
    <property type="component" value="Chromosome"/>
</dbReference>
<dbReference type="SMART" id="SM00073">
    <property type="entry name" value="HPT"/>
    <property type="match status" value="1"/>
</dbReference>
<comment type="catalytic activity">
    <reaction evidence="1">
        <text>ATP + protein L-histidine = ADP + protein N-phospho-L-histidine.</text>
        <dbReference type="EC" id="2.7.13.3"/>
    </reaction>
</comment>
<dbReference type="InterPro" id="IPR051315">
    <property type="entry name" value="Bact_Chemotaxis_CheA"/>
</dbReference>
<keyword evidence="6 12" id="KW-0597">Phosphoprotein</keyword>
<organism evidence="17 18">
    <name type="scientific">Capillimicrobium parvum</name>
    <dbReference type="NCBI Taxonomy" id="2884022"/>
    <lineage>
        <taxon>Bacteria</taxon>
        <taxon>Bacillati</taxon>
        <taxon>Actinomycetota</taxon>
        <taxon>Thermoleophilia</taxon>
        <taxon>Solirubrobacterales</taxon>
        <taxon>Capillimicrobiaceae</taxon>
        <taxon>Capillimicrobium</taxon>
    </lineage>
</organism>
<dbReference type="GO" id="GO:0005524">
    <property type="term" value="F:ATP binding"/>
    <property type="evidence" value="ECO:0007669"/>
    <property type="project" value="UniProtKB-KW"/>
</dbReference>
<dbReference type="Gene3D" id="1.10.287.560">
    <property type="entry name" value="Histidine kinase CheA-like, homodimeric domain"/>
    <property type="match status" value="1"/>
</dbReference>
<evidence type="ECO:0000256" key="2">
    <source>
        <dbReference type="ARBA" id="ARBA00004236"/>
    </source>
</evidence>
<evidence type="ECO:0000259" key="15">
    <source>
        <dbReference type="PROSITE" id="PS50851"/>
    </source>
</evidence>
<dbReference type="CDD" id="cd16916">
    <property type="entry name" value="HATPase_CheA-like"/>
    <property type="match status" value="1"/>
</dbReference>
<accession>A0A9E7BW85</accession>
<dbReference type="InterPro" id="IPR005467">
    <property type="entry name" value="His_kinase_dom"/>
</dbReference>
<dbReference type="SUPFAM" id="SSF50341">
    <property type="entry name" value="CheW-like"/>
    <property type="match status" value="1"/>
</dbReference>
<dbReference type="InterPro" id="IPR008207">
    <property type="entry name" value="Sig_transdc_His_kin_Hpt_dom"/>
</dbReference>
<evidence type="ECO:0000256" key="7">
    <source>
        <dbReference type="ARBA" id="ARBA00022679"/>
    </source>
</evidence>
<feature type="domain" description="CheW-like" evidence="15">
    <location>
        <begin position="530"/>
        <end position="661"/>
    </location>
</feature>
<dbReference type="RefSeq" id="WP_259313430.1">
    <property type="nucleotide sequence ID" value="NZ_CP087164.1"/>
</dbReference>
<evidence type="ECO:0000259" key="16">
    <source>
        <dbReference type="PROSITE" id="PS50894"/>
    </source>
</evidence>
<dbReference type="PROSITE" id="PS50894">
    <property type="entry name" value="HPT"/>
    <property type="match status" value="1"/>
</dbReference>
<dbReference type="SUPFAM" id="SSF55052">
    <property type="entry name" value="CheY-binding domain of CheA"/>
    <property type="match status" value="1"/>
</dbReference>
<dbReference type="KEGG" id="sbae:DSM104329_00101"/>
<dbReference type="PANTHER" id="PTHR43395">
    <property type="entry name" value="SENSOR HISTIDINE KINASE CHEA"/>
    <property type="match status" value="1"/>
</dbReference>
<keyword evidence="10" id="KW-0067">ATP-binding</keyword>
<dbReference type="EC" id="2.7.13.3" evidence="3"/>
<dbReference type="InterPro" id="IPR036061">
    <property type="entry name" value="CheW-like_dom_sf"/>
</dbReference>
<dbReference type="InterPro" id="IPR003594">
    <property type="entry name" value="HATPase_dom"/>
</dbReference>
<dbReference type="SUPFAM" id="SSF47226">
    <property type="entry name" value="Histidine-containing phosphotransfer domain, HPT domain"/>
    <property type="match status" value="1"/>
</dbReference>
<evidence type="ECO:0000256" key="5">
    <source>
        <dbReference type="ARBA" id="ARBA00022500"/>
    </source>
</evidence>
<proteinExistence type="predicted"/>
<dbReference type="InterPro" id="IPR004358">
    <property type="entry name" value="Sig_transdc_His_kin-like_C"/>
</dbReference>
<evidence type="ECO:0000313" key="18">
    <source>
        <dbReference type="Proteomes" id="UP001162834"/>
    </source>
</evidence>
<dbReference type="InterPro" id="IPR037052">
    <property type="entry name" value="CheA-like_P2_sf"/>
</dbReference>
<dbReference type="GO" id="GO:0005737">
    <property type="term" value="C:cytoplasm"/>
    <property type="evidence" value="ECO:0007669"/>
    <property type="project" value="InterPro"/>
</dbReference>
<dbReference type="PANTHER" id="PTHR43395:SF1">
    <property type="entry name" value="CHEMOTAXIS PROTEIN CHEA"/>
    <property type="match status" value="1"/>
</dbReference>
<evidence type="ECO:0000256" key="10">
    <source>
        <dbReference type="ARBA" id="ARBA00022840"/>
    </source>
</evidence>
<dbReference type="Gene3D" id="2.30.30.40">
    <property type="entry name" value="SH3 Domains"/>
    <property type="match status" value="1"/>
</dbReference>
<dbReference type="SMART" id="SM00387">
    <property type="entry name" value="HATPase_c"/>
    <property type="match status" value="1"/>
</dbReference>
<dbReference type="PRINTS" id="PR00344">
    <property type="entry name" value="BCTRLSENSOR"/>
</dbReference>
<evidence type="ECO:0000256" key="13">
    <source>
        <dbReference type="SAM" id="MobiDB-lite"/>
    </source>
</evidence>